<evidence type="ECO:0000256" key="1">
    <source>
        <dbReference type="ARBA" id="ARBA00004123"/>
    </source>
</evidence>
<dbReference type="Proteomes" id="UP001470230">
    <property type="component" value="Unassembled WGS sequence"/>
</dbReference>
<evidence type="ECO:0000256" key="4">
    <source>
        <dbReference type="SAM" id="Coils"/>
    </source>
</evidence>
<feature type="region of interest" description="Disordered" evidence="5">
    <location>
        <begin position="1"/>
        <end position="24"/>
    </location>
</feature>
<keyword evidence="3" id="KW-0539">Nucleus</keyword>
<accession>A0ABR2K3C5</accession>
<keyword evidence="2" id="KW-0813">Transport</keyword>
<comment type="caution">
    <text evidence="7">The sequence shown here is derived from an EMBL/GenBank/DDBJ whole genome shotgun (WGS) entry which is preliminary data.</text>
</comment>
<evidence type="ECO:0000313" key="8">
    <source>
        <dbReference type="Proteomes" id="UP001470230"/>
    </source>
</evidence>
<reference evidence="7 8" key="1">
    <citation type="submission" date="2024-04" db="EMBL/GenBank/DDBJ databases">
        <title>Tritrichomonas musculus Genome.</title>
        <authorList>
            <person name="Alves-Ferreira E."/>
            <person name="Grigg M."/>
            <person name="Lorenzi H."/>
            <person name="Galac M."/>
        </authorList>
    </citation>
    <scope>NUCLEOTIDE SEQUENCE [LARGE SCALE GENOMIC DNA]</scope>
    <source>
        <strain evidence="7 8">EAF2021</strain>
    </source>
</reference>
<gene>
    <name evidence="7" type="ORF">M9Y10_044130</name>
</gene>
<dbReference type="InterPro" id="IPR025712">
    <property type="entry name" value="Nup54_alpha-helical_dom"/>
</dbReference>
<evidence type="ECO:0000256" key="2">
    <source>
        <dbReference type="ARBA" id="ARBA00022448"/>
    </source>
</evidence>
<evidence type="ECO:0000313" key="7">
    <source>
        <dbReference type="EMBL" id="KAK8885002.1"/>
    </source>
</evidence>
<proteinExistence type="predicted"/>
<comment type="subcellular location">
    <subcellularLocation>
        <location evidence="1">Nucleus</location>
    </subcellularLocation>
</comment>
<dbReference type="InterPro" id="IPR024864">
    <property type="entry name" value="Nup54/Nup57/Nup44"/>
</dbReference>
<dbReference type="Pfam" id="PF13874">
    <property type="entry name" value="Nup54"/>
    <property type="match status" value="1"/>
</dbReference>
<name>A0ABR2K3C5_9EUKA</name>
<feature type="domain" description="Nucleoporin Nup54 alpha-helical" evidence="6">
    <location>
        <begin position="141"/>
        <end position="278"/>
    </location>
</feature>
<protein>
    <submittedName>
        <fullName evidence="7">Nucleoporin nup57</fullName>
    </submittedName>
</protein>
<dbReference type="PANTHER" id="PTHR13000:SF0">
    <property type="entry name" value="NUCLEOPORIN P54"/>
    <property type="match status" value="1"/>
</dbReference>
<keyword evidence="8" id="KW-1185">Reference proteome</keyword>
<evidence type="ECO:0000256" key="3">
    <source>
        <dbReference type="ARBA" id="ARBA00023242"/>
    </source>
</evidence>
<organism evidence="7 8">
    <name type="scientific">Tritrichomonas musculus</name>
    <dbReference type="NCBI Taxonomy" id="1915356"/>
    <lineage>
        <taxon>Eukaryota</taxon>
        <taxon>Metamonada</taxon>
        <taxon>Parabasalia</taxon>
        <taxon>Tritrichomonadida</taxon>
        <taxon>Tritrichomonadidae</taxon>
        <taxon>Tritrichomonas</taxon>
    </lineage>
</organism>
<sequence>MNFGQNTFGQNKTGTTGFGTNTNTGFGTNTNTGFGTNTNTGFGQNKTGTTGFTTGTTTGFGTNTNTGFGFGQNKSTGFGTGFNWGSSFNTAKTQHVAILTPDPLYNKICNIRSAYNPESEAYRFCYIFYNSRKTQPAPTCPPNISEEDWQTINVECPDPLHLAPCPLRGFDALKKRSQYQDKMKEKLQERVELIQNKLREMTSYYATELQGLFEQIHQNEITIEQTMLEVFESEEVKRNQGKPITELESKMLTNLESMQSDLSKPGMFHAAIRNLRARTLEKANRVGVHLNIDKESLAALSIALKNNQDAIEALEKVTKIVARNVANLEAEMSDH</sequence>
<feature type="coiled-coil region" evidence="4">
    <location>
        <begin position="297"/>
        <end position="331"/>
    </location>
</feature>
<dbReference type="PANTHER" id="PTHR13000">
    <property type="entry name" value="NUCLEOPORIN P54"/>
    <property type="match status" value="1"/>
</dbReference>
<dbReference type="EMBL" id="JAPFFF010000008">
    <property type="protein sequence ID" value="KAK8885002.1"/>
    <property type="molecule type" value="Genomic_DNA"/>
</dbReference>
<evidence type="ECO:0000256" key="5">
    <source>
        <dbReference type="SAM" id="MobiDB-lite"/>
    </source>
</evidence>
<evidence type="ECO:0000259" key="6">
    <source>
        <dbReference type="Pfam" id="PF13874"/>
    </source>
</evidence>
<keyword evidence="4" id="KW-0175">Coiled coil</keyword>
<feature type="coiled-coil region" evidence="4">
    <location>
        <begin position="176"/>
        <end position="204"/>
    </location>
</feature>